<dbReference type="InterPro" id="IPR026302">
    <property type="entry name" value="NEDD4-bd_p2"/>
</dbReference>
<evidence type="ECO:0000313" key="2">
    <source>
        <dbReference type="EMBL" id="KAG7478801.1"/>
    </source>
</evidence>
<reference evidence="2 3" key="1">
    <citation type="journal article" date="2021" name="Sci. Rep.">
        <title>Chromosome anchoring in Senegalese sole (Solea senegalensis) reveals sex-associated markers and genome rearrangements in flatfish.</title>
        <authorList>
            <person name="Guerrero-Cozar I."/>
            <person name="Gomez-Garrido J."/>
            <person name="Berbel C."/>
            <person name="Martinez-Blanch J.F."/>
            <person name="Alioto T."/>
            <person name="Claros M.G."/>
            <person name="Gagnaire P.A."/>
            <person name="Manchado M."/>
        </authorList>
    </citation>
    <scope>NUCLEOTIDE SEQUENCE [LARGE SCALE GENOMIC DNA]</scope>
    <source>
        <strain evidence="2">Sse05_10M</strain>
    </source>
</reference>
<dbReference type="PANTHER" id="PTHR13308:SF23">
    <property type="entry name" value="NEDD4-BINDING PROTEIN 2-LIKE 2"/>
    <property type="match status" value="1"/>
</dbReference>
<feature type="compositionally biased region" description="Basic and acidic residues" evidence="1">
    <location>
        <begin position="461"/>
        <end position="470"/>
    </location>
</feature>
<dbReference type="Proteomes" id="UP000693946">
    <property type="component" value="Linkage Group LG8"/>
</dbReference>
<gene>
    <name evidence="2" type="ORF">JOB18_008871</name>
</gene>
<feature type="compositionally biased region" description="Polar residues" evidence="1">
    <location>
        <begin position="98"/>
        <end position="119"/>
    </location>
</feature>
<feature type="compositionally biased region" description="Basic and acidic residues" evidence="1">
    <location>
        <begin position="246"/>
        <end position="261"/>
    </location>
</feature>
<feature type="region of interest" description="Disordered" evidence="1">
    <location>
        <begin position="91"/>
        <end position="274"/>
    </location>
</feature>
<sequence>MSHPGSASTTSPGIERPRVAGQSSADVDDDSLVNAKHVSSNRADGEKERVLKEVGLTSSTFIGPVFPPRAGAVKSDIEDSLSEFYKELEQIDTPDGANVNSGTQPTPTSQHTQDISQEKFNYASKSAEMDKSWTSNGGRHPSWPHWYQNGPYQPRRPRPGVDQASVSSHNQRHYPQPPNRQPNPRLHPPPFHPHYPPPPTFPQPQHVNPNRSSPGVTNHYQEQSHFQRPPRCLPPNVSRPHTQGYHGEDHPQNFDRHEWGRSHGAFSDHGNTGQYQFDEDYNGCERFGSGNELWEQQRHCRPPEITHSSSLVLILMRGLPGSGKSTLARELLSTGPCGLILSTDDYFGLEDGYRYDPGLLGAAHEWNQSRAKDAMNDHRSPVIIDNTNIQAWEMKPYVQMALEKGYRVDFCEPDTSWKLDPFELEKRNKHGVRHDKIALMSERFSFPVSIDIVLSSQEPRRVVQRQRPEQQEAAEATMMRRRNRPLH</sequence>
<evidence type="ECO:0000313" key="3">
    <source>
        <dbReference type="Proteomes" id="UP000693946"/>
    </source>
</evidence>
<dbReference type="Pfam" id="PF13671">
    <property type="entry name" value="AAA_33"/>
    <property type="match status" value="1"/>
</dbReference>
<dbReference type="PANTHER" id="PTHR13308">
    <property type="entry name" value="NEDD4-BINDING PROTEIN 2-LIKE 1"/>
    <property type="match status" value="1"/>
</dbReference>
<feature type="compositionally biased region" description="Pro residues" evidence="1">
    <location>
        <begin position="175"/>
        <end position="202"/>
    </location>
</feature>
<accession>A0AAV6PVC8</accession>
<comment type="caution">
    <text evidence="2">The sequence shown here is derived from an EMBL/GenBank/DDBJ whole genome shotgun (WGS) entry which is preliminary data.</text>
</comment>
<organism evidence="2 3">
    <name type="scientific">Solea senegalensis</name>
    <name type="common">Senegalese sole</name>
    <dbReference type="NCBI Taxonomy" id="28829"/>
    <lineage>
        <taxon>Eukaryota</taxon>
        <taxon>Metazoa</taxon>
        <taxon>Chordata</taxon>
        <taxon>Craniata</taxon>
        <taxon>Vertebrata</taxon>
        <taxon>Euteleostomi</taxon>
        <taxon>Actinopterygii</taxon>
        <taxon>Neopterygii</taxon>
        <taxon>Teleostei</taxon>
        <taxon>Neoteleostei</taxon>
        <taxon>Acanthomorphata</taxon>
        <taxon>Carangaria</taxon>
        <taxon>Pleuronectiformes</taxon>
        <taxon>Pleuronectoidei</taxon>
        <taxon>Soleidae</taxon>
        <taxon>Solea</taxon>
    </lineage>
</organism>
<feature type="compositionally biased region" description="Polar residues" evidence="1">
    <location>
        <begin position="210"/>
        <end position="226"/>
    </location>
</feature>
<feature type="region of interest" description="Disordered" evidence="1">
    <location>
        <begin position="461"/>
        <end position="487"/>
    </location>
</feature>
<keyword evidence="3" id="KW-1185">Reference proteome</keyword>
<name>A0AAV6PVC8_SOLSE</name>
<protein>
    <recommendedName>
        <fullName evidence="4">NEDD4-binding protein 2-like 2</fullName>
    </recommendedName>
</protein>
<dbReference type="EMBL" id="JAGKHQ010000020">
    <property type="protein sequence ID" value="KAG7478801.1"/>
    <property type="molecule type" value="Genomic_DNA"/>
</dbReference>
<evidence type="ECO:0008006" key="4">
    <source>
        <dbReference type="Google" id="ProtNLM"/>
    </source>
</evidence>
<dbReference type="GO" id="GO:0005634">
    <property type="term" value="C:nucleus"/>
    <property type="evidence" value="ECO:0007669"/>
    <property type="project" value="TreeGrafter"/>
</dbReference>
<feature type="compositionally biased region" description="Basic and acidic residues" evidence="1">
    <location>
        <begin position="43"/>
        <end position="52"/>
    </location>
</feature>
<evidence type="ECO:0000256" key="1">
    <source>
        <dbReference type="SAM" id="MobiDB-lite"/>
    </source>
</evidence>
<dbReference type="GO" id="GO:0003714">
    <property type="term" value="F:transcription corepressor activity"/>
    <property type="evidence" value="ECO:0007669"/>
    <property type="project" value="TreeGrafter"/>
</dbReference>
<feature type="compositionally biased region" description="Polar residues" evidence="1">
    <location>
        <begin position="1"/>
        <end position="12"/>
    </location>
</feature>
<feature type="region of interest" description="Disordered" evidence="1">
    <location>
        <begin position="1"/>
        <end position="71"/>
    </location>
</feature>
<proteinExistence type="predicted"/>
<dbReference type="AlphaFoldDB" id="A0AAV6PVC8"/>
<dbReference type="GO" id="GO:0000122">
    <property type="term" value="P:negative regulation of transcription by RNA polymerase II"/>
    <property type="evidence" value="ECO:0007669"/>
    <property type="project" value="TreeGrafter"/>
</dbReference>